<evidence type="ECO:0000313" key="5">
    <source>
        <dbReference type="Proteomes" id="UP000198619"/>
    </source>
</evidence>
<keyword evidence="2" id="KW-0479">Metal-binding</keyword>
<accession>A0A1I0WWV3</accession>
<dbReference type="RefSeq" id="WP_090039558.1">
    <property type="nucleotide sequence ID" value="NZ_FOKI01000006.1"/>
</dbReference>
<dbReference type="OrthoDB" id="9800565at2"/>
<dbReference type="STRING" id="84698.SAMN04488528_1006133"/>
<evidence type="ECO:0000259" key="3">
    <source>
        <dbReference type="Pfam" id="PF12850"/>
    </source>
</evidence>
<comment type="similarity">
    <text evidence="1 2">Belongs to the metallophosphoesterase superfamily. YfcE family.</text>
</comment>
<evidence type="ECO:0000256" key="1">
    <source>
        <dbReference type="ARBA" id="ARBA00008950"/>
    </source>
</evidence>
<dbReference type="GO" id="GO:0016787">
    <property type="term" value="F:hydrolase activity"/>
    <property type="evidence" value="ECO:0007669"/>
    <property type="project" value="UniProtKB-UniRule"/>
</dbReference>
<sequence>MKIFFMSDIHGSLYYLNKALKAYEREKCEYIVILGDILYHGPRNDIPKGYDPKSVANTLNKLKNKIMCVKGNCDGEVDQMMIEFPILCDYSTIFYKEKRLFLTHGHKYNKNNMLPVDKGDIIISGHTHIPVCEKVEGLYFINPGSITFPKENTKHSYGILEDDKFIIKDLNGENILQITIE</sequence>
<dbReference type="CDD" id="cd00841">
    <property type="entry name" value="MPP_YfcE"/>
    <property type="match status" value="1"/>
</dbReference>
<dbReference type="PANTHER" id="PTHR11124">
    <property type="entry name" value="VACUOLAR SORTING PROTEIN VPS29"/>
    <property type="match status" value="1"/>
</dbReference>
<dbReference type="InterPro" id="IPR041802">
    <property type="entry name" value="MPP_YfcE"/>
</dbReference>
<keyword evidence="5" id="KW-1185">Reference proteome</keyword>
<dbReference type="GO" id="GO:0046872">
    <property type="term" value="F:metal ion binding"/>
    <property type="evidence" value="ECO:0007669"/>
    <property type="project" value="UniProtKB-KW"/>
</dbReference>
<proteinExistence type="inferred from homology"/>
<dbReference type="InterPro" id="IPR024654">
    <property type="entry name" value="Calcineurin-like_PHP_lpxH"/>
</dbReference>
<dbReference type="EMBL" id="FOKI01000006">
    <property type="protein sequence ID" value="SFA93199.1"/>
    <property type="molecule type" value="Genomic_DNA"/>
</dbReference>
<dbReference type="Pfam" id="PF12850">
    <property type="entry name" value="Metallophos_2"/>
    <property type="match status" value="1"/>
</dbReference>
<dbReference type="EC" id="3.1.4.-" evidence="2"/>
<evidence type="ECO:0000256" key="2">
    <source>
        <dbReference type="RuleBase" id="RU362039"/>
    </source>
</evidence>
<dbReference type="AlphaFoldDB" id="A0A1I0WWV3"/>
<feature type="domain" description="Calcineurin-like phosphoesterase" evidence="3">
    <location>
        <begin position="1"/>
        <end position="161"/>
    </location>
</feature>
<dbReference type="Proteomes" id="UP000198619">
    <property type="component" value="Unassembled WGS sequence"/>
</dbReference>
<reference evidence="4 5" key="1">
    <citation type="submission" date="2016-10" db="EMBL/GenBank/DDBJ databases">
        <authorList>
            <person name="de Groot N.N."/>
        </authorList>
    </citation>
    <scope>NUCLEOTIDE SEQUENCE [LARGE SCALE GENOMIC DNA]</scope>
    <source>
        <strain evidence="4 5">DSM 12271</strain>
    </source>
</reference>
<dbReference type="InterPro" id="IPR000979">
    <property type="entry name" value="Phosphodiesterase_MJ0936/Vps29"/>
</dbReference>
<gene>
    <name evidence="4" type="ORF">SAMN04488528_1006133</name>
</gene>
<dbReference type="InterPro" id="IPR029052">
    <property type="entry name" value="Metallo-depent_PP-like"/>
</dbReference>
<dbReference type="Gene3D" id="3.60.21.10">
    <property type="match status" value="1"/>
</dbReference>
<protein>
    <recommendedName>
        <fullName evidence="2">Phosphoesterase</fullName>
        <ecNumber evidence="2">3.1.4.-</ecNumber>
    </recommendedName>
</protein>
<dbReference type="NCBIfam" id="NF006988">
    <property type="entry name" value="PRK09453.1"/>
    <property type="match status" value="1"/>
</dbReference>
<comment type="cofactor">
    <cofactor evidence="2">
        <name>a divalent metal cation</name>
        <dbReference type="ChEBI" id="CHEBI:60240"/>
    </cofactor>
</comment>
<evidence type="ECO:0000313" key="4">
    <source>
        <dbReference type="EMBL" id="SFA93199.1"/>
    </source>
</evidence>
<dbReference type="NCBIfam" id="TIGR00040">
    <property type="entry name" value="yfcE"/>
    <property type="match status" value="1"/>
</dbReference>
<organism evidence="4 5">
    <name type="scientific">Clostridium frigidicarnis</name>
    <dbReference type="NCBI Taxonomy" id="84698"/>
    <lineage>
        <taxon>Bacteria</taxon>
        <taxon>Bacillati</taxon>
        <taxon>Bacillota</taxon>
        <taxon>Clostridia</taxon>
        <taxon>Eubacteriales</taxon>
        <taxon>Clostridiaceae</taxon>
        <taxon>Clostridium</taxon>
    </lineage>
</organism>
<name>A0A1I0WWV3_9CLOT</name>
<dbReference type="SUPFAM" id="SSF56300">
    <property type="entry name" value="Metallo-dependent phosphatases"/>
    <property type="match status" value="1"/>
</dbReference>